<organism evidence="7 8">
    <name type="scientific">Flavobacterium chungnamense</name>
    <dbReference type="NCBI Taxonomy" id="706182"/>
    <lineage>
        <taxon>Bacteria</taxon>
        <taxon>Pseudomonadati</taxon>
        <taxon>Bacteroidota</taxon>
        <taxon>Flavobacteriia</taxon>
        <taxon>Flavobacteriales</taxon>
        <taxon>Flavobacteriaceae</taxon>
        <taxon>Flavobacterium</taxon>
    </lineage>
</organism>
<evidence type="ECO:0000256" key="1">
    <source>
        <dbReference type="ARBA" id="ARBA00004651"/>
    </source>
</evidence>
<feature type="transmembrane region" description="Helical" evidence="6">
    <location>
        <begin position="402"/>
        <end position="424"/>
    </location>
</feature>
<feature type="transmembrane region" description="Helical" evidence="6">
    <location>
        <begin position="165"/>
        <end position="185"/>
    </location>
</feature>
<sequence length="434" mass="49624">MSFLKNTLAGFLKDTNIKYLFSKGLISLGFRVLGVCFSFYTIKLISNFYFAKVYGTFSLAQTIIQLLCVILTLGVQNTIIVEVNRNIEQKDFSAQNFLFHVIKLVLFVSIIPVFLIYFFAPQIAIFIFHKTQLTSVFQLIAISLPFFLLHEIAVYYFIATKKLILFGWFMFIVPNVLFFTFIFLFRNDSINAYNIVSFYGISFFITLIIEFCFIFFKQINFSKPQFSYKKTLIASLPMMFSGVMSFLINWTDVLMLGSFSTEENVGIYNAAFKVGMIVYIIIISMSIVIGPKVTEAYESKNFSELKKIIQKATQLITFVTLPIVLLIIIFSEYLLSYFGNAFIAGKTVLIIIAISTFISAVCGNVDLILNLTNNKKLVFYINIFVFLINLILNYFLIPTYGINGSAIASLIATIVLNFTCVYFIKKKFGYYTLI</sequence>
<feature type="transmembrane region" description="Helical" evidence="6">
    <location>
        <begin position="231"/>
        <end position="250"/>
    </location>
</feature>
<dbReference type="Proteomes" id="UP001500426">
    <property type="component" value="Unassembled WGS sequence"/>
</dbReference>
<evidence type="ECO:0000256" key="3">
    <source>
        <dbReference type="ARBA" id="ARBA00022692"/>
    </source>
</evidence>
<evidence type="ECO:0000256" key="5">
    <source>
        <dbReference type="ARBA" id="ARBA00023136"/>
    </source>
</evidence>
<feature type="transmembrane region" description="Helical" evidence="6">
    <location>
        <begin position="341"/>
        <end position="365"/>
    </location>
</feature>
<dbReference type="PANTHER" id="PTHR30250:SF11">
    <property type="entry name" value="O-ANTIGEN TRANSPORTER-RELATED"/>
    <property type="match status" value="1"/>
</dbReference>
<evidence type="ECO:0000313" key="7">
    <source>
        <dbReference type="EMBL" id="GAA4051063.1"/>
    </source>
</evidence>
<feature type="transmembrane region" description="Helical" evidence="6">
    <location>
        <begin position="197"/>
        <end position="219"/>
    </location>
</feature>
<protein>
    <submittedName>
        <fullName evidence="7">Flippase</fullName>
    </submittedName>
</protein>
<gene>
    <name evidence="7" type="ORF">GCM10022388_16480</name>
</gene>
<evidence type="ECO:0000313" key="8">
    <source>
        <dbReference type="Proteomes" id="UP001500426"/>
    </source>
</evidence>
<evidence type="ECO:0000256" key="6">
    <source>
        <dbReference type="SAM" id="Phobius"/>
    </source>
</evidence>
<keyword evidence="8" id="KW-1185">Reference proteome</keyword>
<feature type="transmembrane region" description="Helical" evidence="6">
    <location>
        <begin position="104"/>
        <end position="129"/>
    </location>
</feature>
<evidence type="ECO:0000256" key="4">
    <source>
        <dbReference type="ARBA" id="ARBA00022989"/>
    </source>
</evidence>
<feature type="transmembrane region" description="Helical" evidence="6">
    <location>
        <begin position="270"/>
        <end position="294"/>
    </location>
</feature>
<accession>A0ABP7URU9</accession>
<feature type="transmembrane region" description="Helical" evidence="6">
    <location>
        <begin position="135"/>
        <end position="158"/>
    </location>
</feature>
<dbReference type="Pfam" id="PF01554">
    <property type="entry name" value="MatE"/>
    <property type="match status" value="1"/>
</dbReference>
<comment type="subcellular location">
    <subcellularLocation>
        <location evidence="1">Cell membrane</location>
        <topology evidence="1">Multi-pass membrane protein</topology>
    </subcellularLocation>
</comment>
<dbReference type="PANTHER" id="PTHR30250">
    <property type="entry name" value="PST FAMILY PREDICTED COLANIC ACID TRANSPORTER"/>
    <property type="match status" value="1"/>
</dbReference>
<keyword evidence="4 6" id="KW-1133">Transmembrane helix</keyword>
<feature type="transmembrane region" description="Helical" evidence="6">
    <location>
        <begin position="20"/>
        <end position="42"/>
    </location>
</feature>
<comment type="caution">
    <text evidence="7">The sequence shown here is derived from an EMBL/GenBank/DDBJ whole genome shotgun (WGS) entry which is preliminary data.</text>
</comment>
<feature type="transmembrane region" description="Helical" evidence="6">
    <location>
        <begin position="62"/>
        <end position="83"/>
    </location>
</feature>
<reference evidence="8" key="1">
    <citation type="journal article" date="2019" name="Int. J. Syst. Evol. Microbiol.">
        <title>The Global Catalogue of Microorganisms (GCM) 10K type strain sequencing project: providing services to taxonomists for standard genome sequencing and annotation.</title>
        <authorList>
            <consortium name="The Broad Institute Genomics Platform"/>
            <consortium name="The Broad Institute Genome Sequencing Center for Infectious Disease"/>
            <person name="Wu L."/>
            <person name="Ma J."/>
        </authorList>
    </citation>
    <scope>NUCLEOTIDE SEQUENCE [LARGE SCALE GENOMIC DNA]</scope>
    <source>
        <strain evidence="8">JCM 17068</strain>
    </source>
</reference>
<keyword evidence="5 6" id="KW-0472">Membrane</keyword>
<feature type="transmembrane region" description="Helical" evidence="6">
    <location>
        <begin position="377"/>
        <end position="396"/>
    </location>
</feature>
<dbReference type="InterPro" id="IPR002528">
    <property type="entry name" value="MATE_fam"/>
</dbReference>
<dbReference type="InterPro" id="IPR050833">
    <property type="entry name" value="Poly_Biosynth_Transport"/>
</dbReference>
<dbReference type="RefSeq" id="WP_345093441.1">
    <property type="nucleotide sequence ID" value="NZ_BAABCS010000016.1"/>
</dbReference>
<dbReference type="EMBL" id="BAABCS010000016">
    <property type="protein sequence ID" value="GAA4051063.1"/>
    <property type="molecule type" value="Genomic_DNA"/>
</dbReference>
<keyword evidence="2" id="KW-1003">Cell membrane</keyword>
<name>A0ABP7URU9_9FLAO</name>
<proteinExistence type="predicted"/>
<feature type="transmembrane region" description="Helical" evidence="6">
    <location>
        <begin position="315"/>
        <end position="335"/>
    </location>
</feature>
<keyword evidence="3 6" id="KW-0812">Transmembrane</keyword>
<evidence type="ECO:0000256" key="2">
    <source>
        <dbReference type="ARBA" id="ARBA00022475"/>
    </source>
</evidence>